<accession>A0A369BJ50</accession>
<evidence type="ECO:0000256" key="4">
    <source>
        <dbReference type="ARBA" id="ARBA00023014"/>
    </source>
</evidence>
<dbReference type="PANTHER" id="PTHR22960">
    <property type="entry name" value="MOLYBDOPTERIN COFACTOR SYNTHESIS PROTEIN A"/>
    <property type="match status" value="1"/>
</dbReference>
<dbReference type="InterPro" id="IPR013785">
    <property type="entry name" value="Aldolase_TIM"/>
</dbReference>
<dbReference type="InterPro" id="IPR050105">
    <property type="entry name" value="MoCo_biosynth_MoaA/MoaC"/>
</dbReference>
<evidence type="ECO:0000313" key="8">
    <source>
        <dbReference type="Proteomes" id="UP000253090"/>
    </source>
</evidence>
<dbReference type="OrthoDB" id="9808591at2"/>
<dbReference type="GO" id="GO:0061798">
    <property type="term" value="F:GTP 3',8'-cyclase activity"/>
    <property type="evidence" value="ECO:0007669"/>
    <property type="project" value="TreeGrafter"/>
</dbReference>
<protein>
    <submittedName>
        <fullName evidence="7">Cyclic pyranopterin phosphate synthase</fullName>
    </submittedName>
</protein>
<keyword evidence="8" id="KW-1185">Reference proteome</keyword>
<dbReference type="PANTHER" id="PTHR22960:SF0">
    <property type="entry name" value="MOLYBDENUM COFACTOR BIOSYNTHESIS PROTEIN 1"/>
    <property type="match status" value="1"/>
</dbReference>
<evidence type="ECO:0000256" key="2">
    <source>
        <dbReference type="ARBA" id="ARBA00022723"/>
    </source>
</evidence>
<keyword evidence="5" id="KW-0501">Molybdenum cofactor biosynthesis</keyword>
<dbReference type="Proteomes" id="UP000253090">
    <property type="component" value="Unassembled WGS sequence"/>
</dbReference>
<evidence type="ECO:0000256" key="1">
    <source>
        <dbReference type="ARBA" id="ARBA00022691"/>
    </source>
</evidence>
<dbReference type="InterPro" id="IPR006638">
    <property type="entry name" value="Elp3/MiaA/NifB-like_rSAM"/>
</dbReference>
<dbReference type="SMART" id="SM00729">
    <property type="entry name" value="Elp3"/>
    <property type="match status" value="1"/>
</dbReference>
<dbReference type="SUPFAM" id="SSF102114">
    <property type="entry name" value="Radical SAM enzymes"/>
    <property type="match status" value="1"/>
</dbReference>
<dbReference type="Gene3D" id="3.20.20.70">
    <property type="entry name" value="Aldolase class I"/>
    <property type="match status" value="1"/>
</dbReference>
<organism evidence="7 8">
    <name type="scientific">Fontibacillus phaseoli</name>
    <dbReference type="NCBI Taxonomy" id="1416533"/>
    <lineage>
        <taxon>Bacteria</taxon>
        <taxon>Bacillati</taxon>
        <taxon>Bacillota</taxon>
        <taxon>Bacilli</taxon>
        <taxon>Bacillales</taxon>
        <taxon>Paenibacillaceae</taxon>
        <taxon>Fontibacillus</taxon>
    </lineage>
</organism>
<keyword evidence="4" id="KW-0411">Iron-sulfur</keyword>
<dbReference type="GO" id="GO:0006777">
    <property type="term" value="P:Mo-molybdopterin cofactor biosynthetic process"/>
    <property type="evidence" value="ECO:0007669"/>
    <property type="project" value="UniProtKB-KW"/>
</dbReference>
<evidence type="ECO:0000313" key="7">
    <source>
        <dbReference type="EMBL" id="RCX21603.1"/>
    </source>
</evidence>
<evidence type="ECO:0000256" key="3">
    <source>
        <dbReference type="ARBA" id="ARBA00023004"/>
    </source>
</evidence>
<feature type="domain" description="Radical SAM core" evidence="6">
    <location>
        <begin position="14"/>
        <end position="240"/>
    </location>
</feature>
<dbReference type="GO" id="GO:0061799">
    <property type="term" value="F:cyclic pyranopterin monophosphate synthase activity"/>
    <property type="evidence" value="ECO:0007669"/>
    <property type="project" value="TreeGrafter"/>
</dbReference>
<keyword evidence="3" id="KW-0408">Iron</keyword>
<dbReference type="SFLD" id="SFLDS00029">
    <property type="entry name" value="Radical_SAM"/>
    <property type="match status" value="1"/>
</dbReference>
<dbReference type="CDD" id="cd01335">
    <property type="entry name" value="Radical_SAM"/>
    <property type="match status" value="1"/>
</dbReference>
<sequence length="345" mass="39515">MHEEELMKEFDLFRISEGRFRISLTTTCNARCWFCHNEGSVPPVQIDGKNGLRHKMHTCSTEEYITLVETLIDLGISRLYFTGGEPLISPKLEPILDSIPLHGKDQFKVILATNGVLLKKKLDSLKSKHIDKLKISLHAFSDESMWNIEKISSVDEVKASIVQAKQIFPEIEINTLLMPENQHENMDIIQFVRDLQIDIEILELVWTDYNRPTYTEKRISTYDLAKDLIHQGGREYINKSGIGVNLKMIDFENCSVRLMDNSLGSSYVGTCQMCPVKSSCVEGFWSIRVDPEGFAQPCLLRSDLRIDLKPLIREPKKLKEFIPLWIGSFMKGVEFSGTGSKERIR</sequence>
<comment type="caution">
    <text evidence="7">The sequence shown here is derived from an EMBL/GenBank/DDBJ whole genome shotgun (WGS) entry which is preliminary data.</text>
</comment>
<dbReference type="AlphaFoldDB" id="A0A369BJ50"/>
<dbReference type="InterPro" id="IPR007197">
    <property type="entry name" value="rSAM"/>
</dbReference>
<dbReference type="InterPro" id="IPR058240">
    <property type="entry name" value="rSAM_sf"/>
</dbReference>
<dbReference type="EMBL" id="QPJW01000002">
    <property type="protein sequence ID" value="RCX21603.1"/>
    <property type="molecule type" value="Genomic_DNA"/>
</dbReference>
<keyword evidence="1" id="KW-0949">S-adenosyl-L-methionine</keyword>
<dbReference type="GO" id="GO:0046872">
    <property type="term" value="F:metal ion binding"/>
    <property type="evidence" value="ECO:0007669"/>
    <property type="project" value="UniProtKB-KW"/>
</dbReference>
<dbReference type="GO" id="GO:0051536">
    <property type="term" value="F:iron-sulfur cluster binding"/>
    <property type="evidence" value="ECO:0007669"/>
    <property type="project" value="UniProtKB-KW"/>
</dbReference>
<dbReference type="RefSeq" id="WP_114496149.1">
    <property type="nucleotide sequence ID" value="NZ_QPJW01000002.1"/>
</dbReference>
<evidence type="ECO:0000256" key="5">
    <source>
        <dbReference type="ARBA" id="ARBA00023150"/>
    </source>
</evidence>
<reference evidence="7 8" key="1">
    <citation type="submission" date="2018-07" db="EMBL/GenBank/DDBJ databases">
        <title>Genomic Encyclopedia of Type Strains, Phase III (KMG-III): the genomes of soil and plant-associated and newly described type strains.</title>
        <authorList>
            <person name="Whitman W."/>
        </authorList>
    </citation>
    <scope>NUCLEOTIDE SEQUENCE [LARGE SCALE GENOMIC DNA]</scope>
    <source>
        <strain evidence="7 8">CECT 8333</strain>
    </source>
</reference>
<name>A0A369BJ50_9BACL</name>
<gene>
    <name evidence="7" type="ORF">DFP94_102357</name>
</gene>
<proteinExistence type="predicted"/>
<dbReference type="SFLD" id="SFLDG01067">
    <property type="entry name" value="SPASM/twitch_domain_containing"/>
    <property type="match status" value="1"/>
</dbReference>
<evidence type="ECO:0000259" key="6">
    <source>
        <dbReference type="PROSITE" id="PS51918"/>
    </source>
</evidence>
<dbReference type="PROSITE" id="PS51918">
    <property type="entry name" value="RADICAL_SAM"/>
    <property type="match status" value="1"/>
</dbReference>
<dbReference type="Pfam" id="PF04055">
    <property type="entry name" value="Radical_SAM"/>
    <property type="match status" value="1"/>
</dbReference>
<keyword evidence="2" id="KW-0479">Metal-binding</keyword>